<reference evidence="3 4" key="1">
    <citation type="journal article" date="2017" name="Int. J. Parasitol.">
        <title>The genome of the protozoan parasite Cystoisospora suis and a reverse vaccinology approach to identify vaccine candidates.</title>
        <authorList>
            <person name="Palmieri N."/>
            <person name="Shrestha A."/>
            <person name="Ruttkowski B."/>
            <person name="Beck T."/>
            <person name="Vogl C."/>
            <person name="Tomley F."/>
            <person name="Blake D.P."/>
            <person name="Joachim A."/>
        </authorList>
    </citation>
    <scope>NUCLEOTIDE SEQUENCE [LARGE SCALE GENOMIC DNA]</scope>
    <source>
        <strain evidence="3 4">Wien I</strain>
    </source>
</reference>
<evidence type="ECO:0000313" key="3">
    <source>
        <dbReference type="EMBL" id="PHJ25847.1"/>
    </source>
</evidence>
<dbReference type="OrthoDB" id="10418598at2759"/>
<evidence type="ECO:0000256" key="2">
    <source>
        <dbReference type="SAM" id="Phobius"/>
    </source>
</evidence>
<sequence>MAVTKDGSPRGEDHRCVGAAGSRQHLSRRHLSESSFSSRQPEKEEEKKNEGLGGERRRASLEEMQSIEKKGQKQGTAENRSDGEGGMRGGERKKNEEDLFAIQTKRDELILLEALRFLHAVRTFSLQEENEKKNLERGPLPARHLLSHGTPSPYEDQVTEEQNEVLSLVDKVKTVQVFLSLMDVKARVEEIQRSTQNGRSSSVGTSSSPANDRLCHEDIETYRREVLRTVETVQRSVLSSFPVDDLKRLSSVFPLAQLHEKKASDCLHPPCGEESEFLHAEQHGYKERRPCDSVEQQNKEGDYVESSEAMTSGSFLISDELIDAWAQEVSTTDEEDDEEGRRDSSLGRRRRRTDDSSPVLKVDQRDGVHEESSAKDTQEDPERELEIKGTSLVKPPRRKTSQEDRDTIMLSGKKDEGERTGETSAIEMVPWYSSCPGVKGEEGILTELQYSSSTKEERHELLSYPDSSVDNRATSVKSSSIPPSHHLRRRRKFVPSSSSSSSSSSRSTGAGASHGSPGGDDEEKNLEQELLDYAQEMKEEAKRYGDVIKKDCDRLGRTGTLQQTHIDHTKSAAKDTKNLIFSGGFGFFYAMLLLLVGCILFVLMITFILFIPG</sequence>
<dbReference type="RefSeq" id="XP_067927493.1">
    <property type="nucleotide sequence ID" value="XM_068060529.1"/>
</dbReference>
<gene>
    <name evidence="3" type="ORF">CSUI_000295</name>
</gene>
<feature type="compositionally biased region" description="Basic and acidic residues" evidence="1">
    <location>
        <begin position="40"/>
        <end position="71"/>
    </location>
</feature>
<evidence type="ECO:0000313" key="4">
    <source>
        <dbReference type="Proteomes" id="UP000221165"/>
    </source>
</evidence>
<feature type="region of interest" description="Disordered" evidence="1">
    <location>
        <begin position="456"/>
        <end position="523"/>
    </location>
</feature>
<name>A0A2C6LCR0_9APIC</name>
<keyword evidence="2" id="KW-0472">Membrane</keyword>
<feature type="region of interest" description="Disordered" evidence="1">
    <location>
        <begin position="191"/>
        <end position="212"/>
    </location>
</feature>
<feature type="region of interest" description="Disordered" evidence="1">
    <location>
        <begin position="328"/>
        <end position="439"/>
    </location>
</feature>
<protein>
    <submittedName>
        <fullName evidence="3">Transmembrane protein</fullName>
    </submittedName>
</protein>
<feature type="compositionally biased region" description="Basic and acidic residues" evidence="1">
    <location>
        <begin position="79"/>
        <end position="96"/>
    </location>
</feature>
<feature type="compositionally biased region" description="Basic and acidic residues" evidence="1">
    <location>
        <begin position="400"/>
        <end position="421"/>
    </location>
</feature>
<feature type="compositionally biased region" description="Polar residues" evidence="1">
    <location>
        <begin position="465"/>
        <end position="482"/>
    </location>
</feature>
<dbReference type="Proteomes" id="UP000221165">
    <property type="component" value="Unassembled WGS sequence"/>
</dbReference>
<organism evidence="3 4">
    <name type="scientific">Cystoisospora suis</name>
    <dbReference type="NCBI Taxonomy" id="483139"/>
    <lineage>
        <taxon>Eukaryota</taxon>
        <taxon>Sar</taxon>
        <taxon>Alveolata</taxon>
        <taxon>Apicomplexa</taxon>
        <taxon>Conoidasida</taxon>
        <taxon>Coccidia</taxon>
        <taxon>Eucoccidiorida</taxon>
        <taxon>Eimeriorina</taxon>
        <taxon>Sarcocystidae</taxon>
        <taxon>Cystoisospora</taxon>
    </lineage>
</organism>
<proteinExistence type="predicted"/>
<feature type="compositionally biased region" description="Basic and acidic residues" evidence="1">
    <location>
        <begin position="286"/>
        <end position="302"/>
    </location>
</feature>
<feature type="region of interest" description="Disordered" evidence="1">
    <location>
        <begin position="286"/>
        <end position="311"/>
    </location>
</feature>
<keyword evidence="2" id="KW-1133">Transmembrane helix</keyword>
<dbReference type="GeneID" id="94423740"/>
<dbReference type="VEuPathDB" id="ToxoDB:CSUI_000295"/>
<feature type="compositionally biased region" description="Basic and acidic residues" evidence="1">
    <location>
        <begin position="362"/>
        <end position="387"/>
    </location>
</feature>
<keyword evidence="4" id="KW-1185">Reference proteome</keyword>
<comment type="caution">
    <text evidence="3">The sequence shown here is derived from an EMBL/GenBank/DDBJ whole genome shotgun (WGS) entry which is preliminary data.</text>
</comment>
<feature type="compositionally biased region" description="Low complexity" evidence="1">
    <location>
        <begin position="496"/>
        <end position="507"/>
    </location>
</feature>
<feature type="region of interest" description="Disordered" evidence="1">
    <location>
        <begin position="1"/>
        <end position="96"/>
    </location>
</feature>
<dbReference type="AlphaFoldDB" id="A0A2C6LCR0"/>
<evidence type="ECO:0000256" key="1">
    <source>
        <dbReference type="SAM" id="MobiDB-lite"/>
    </source>
</evidence>
<feature type="compositionally biased region" description="Basic and acidic residues" evidence="1">
    <location>
        <begin position="7"/>
        <end position="16"/>
    </location>
</feature>
<dbReference type="EMBL" id="MIGC01000126">
    <property type="protein sequence ID" value="PHJ25847.1"/>
    <property type="molecule type" value="Genomic_DNA"/>
</dbReference>
<accession>A0A2C6LCR0</accession>
<keyword evidence="2 3" id="KW-0812">Transmembrane</keyword>
<feature type="transmembrane region" description="Helical" evidence="2">
    <location>
        <begin position="587"/>
        <end position="611"/>
    </location>
</feature>